<name>A0ABR7NJ71_9FIRM</name>
<feature type="domain" description="AB hydrolase-1" evidence="1">
    <location>
        <begin position="28"/>
        <end position="154"/>
    </location>
</feature>
<sequence length="278" mass="31818">MEISNRNFFQTSDGARIYFEEYGGGKGKPLLMIPGFLCTTRFFQRNVGPLSQNRRVVVIDPRGQGFSSKTLCGNTVARNAQDIAELVEYLNLKKLVLLGWSVGSSVALHYAAKLDQGRLSGLILVDGSLFPLSDEAWNKHRARNYNVQNWMDTYLPLYYDPQLFHSRFIERISNGKMSAEDQQWVLAECRKTMPWTALELHYDFCHTDSLSCLPELRIPTAFFGGNSAAYGLDMLYEYAKRVRTPAQVHPFYESGHLMFYYEAEKFNRLVNDCCDALL</sequence>
<dbReference type="EMBL" id="JACRTB010000011">
    <property type="protein sequence ID" value="MBC8576459.1"/>
    <property type="molecule type" value="Genomic_DNA"/>
</dbReference>
<dbReference type="GO" id="GO:0016787">
    <property type="term" value="F:hydrolase activity"/>
    <property type="evidence" value="ECO:0007669"/>
    <property type="project" value="UniProtKB-KW"/>
</dbReference>
<gene>
    <name evidence="2" type="ORF">H8717_08580</name>
</gene>
<evidence type="ECO:0000313" key="2">
    <source>
        <dbReference type="EMBL" id="MBC8576459.1"/>
    </source>
</evidence>
<comment type="caution">
    <text evidence="2">The sequence shown here is derived from an EMBL/GenBank/DDBJ whole genome shotgun (WGS) entry which is preliminary data.</text>
</comment>
<dbReference type="SUPFAM" id="SSF53474">
    <property type="entry name" value="alpha/beta-Hydrolases"/>
    <property type="match status" value="1"/>
</dbReference>
<evidence type="ECO:0000259" key="1">
    <source>
        <dbReference type="Pfam" id="PF00561"/>
    </source>
</evidence>
<organism evidence="2 3">
    <name type="scientific">Yanshouia hominis</name>
    <dbReference type="NCBI Taxonomy" id="2763673"/>
    <lineage>
        <taxon>Bacteria</taxon>
        <taxon>Bacillati</taxon>
        <taxon>Bacillota</taxon>
        <taxon>Clostridia</taxon>
        <taxon>Eubacteriales</taxon>
        <taxon>Oscillospiraceae</taxon>
        <taxon>Yanshouia</taxon>
    </lineage>
</organism>
<keyword evidence="3" id="KW-1185">Reference proteome</keyword>
<dbReference type="PANTHER" id="PTHR43798">
    <property type="entry name" value="MONOACYLGLYCEROL LIPASE"/>
    <property type="match status" value="1"/>
</dbReference>
<reference evidence="2 3" key="1">
    <citation type="submission" date="2020-08" db="EMBL/GenBank/DDBJ databases">
        <title>Genome public.</title>
        <authorList>
            <person name="Liu C."/>
            <person name="Sun Q."/>
        </authorList>
    </citation>
    <scope>NUCLEOTIDE SEQUENCE [LARGE SCALE GENOMIC DNA]</scope>
    <source>
        <strain evidence="2 3">BX1</strain>
    </source>
</reference>
<dbReference type="InterPro" id="IPR050266">
    <property type="entry name" value="AB_hydrolase_sf"/>
</dbReference>
<accession>A0ABR7NJ71</accession>
<dbReference type="InterPro" id="IPR029058">
    <property type="entry name" value="AB_hydrolase_fold"/>
</dbReference>
<dbReference type="PANTHER" id="PTHR43798:SF33">
    <property type="entry name" value="HYDROLASE, PUTATIVE (AFU_ORTHOLOGUE AFUA_2G14860)-RELATED"/>
    <property type="match status" value="1"/>
</dbReference>
<dbReference type="Pfam" id="PF00561">
    <property type="entry name" value="Abhydrolase_1"/>
    <property type="match status" value="1"/>
</dbReference>
<dbReference type="Proteomes" id="UP000658131">
    <property type="component" value="Unassembled WGS sequence"/>
</dbReference>
<evidence type="ECO:0000313" key="3">
    <source>
        <dbReference type="Proteomes" id="UP000658131"/>
    </source>
</evidence>
<keyword evidence="2" id="KW-0378">Hydrolase</keyword>
<protein>
    <submittedName>
        <fullName evidence="2">Alpha/beta hydrolase</fullName>
    </submittedName>
</protein>
<dbReference type="RefSeq" id="WP_262399982.1">
    <property type="nucleotide sequence ID" value="NZ_JACRTB010000011.1"/>
</dbReference>
<dbReference type="InterPro" id="IPR000073">
    <property type="entry name" value="AB_hydrolase_1"/>
</dbReference>
<dbReference type="Gene3D" id="3.40.50.1820">
    <property type="entry name" value="alpha/beta hydrolase"/>
    <property type="match status" value="1"/>
</dbReference>
<proteinExistence type="predicted"/>